<organism evidence="3">
    <name type="scientific">Ignisphaera aggregans</name>
    <dbReference type="NCBI Taxonomy" id="334771"/>
    <lineage>
        <taxon>Archaea</taxon>
        <taxon>Thermoproteota</taxon>
        <taxon>Thermoprotei</taxon>
        <taxon>Desulfurococcales</taxon>
        <taxon>Desulfurococcaceae</taxon>
        <taxon>Ignisphaera</taxon>
    </lineage>
</organism>
<dbReference type="AlphaFoldDB" id="A0A7C5YWI0"/>
<keyword evidence="3" id="KW-0808">Transferase</keyword>
<feature type="domain" description="Polymerase nucleotidyl transferase" evidence="1">
    <location>
        <begin position="22"/>
        <end position="102"/>
    </location>
</feature>
<dbReference type="Gene3D" id="3.30.460.10">
    <property type="entry name" value="Beta Polymerase, domain 2"/>
    <property type="match status" value="1"/>
</dbReference>
<gene>
    <name evidence="3" type="ORF">ENL47_06310</name>
    <name evidence="2" type="ORF">ENM84_04420</name>
</gene>
<dbReference type="PANTHER" id="PTHR37030">
    <property type="entry name" value="NUCLEOTIDYLTRANSFERASE"/>
    <property type="match status" value="1"/>
</dbReference>
<dbReference type="EMBL" id="DRUB01000121">
    <property type="protein sequence ID" value="HHR96414.1"/>
    <property type="molecule type" value="Genomic_DNA"/>
</dbReference>
<dbReference type="CDD" id="cd05403">
    <property type="entry name" value="NT_KNTase_like"/>
    <property type="match status" value="1"/>
</dbReference>
<comment type="caution">
    <text evidence="3">The sequence shown here is derived from an EMBL/GenBank/DDBJ whole genome shotgun (WGS) entry which is preliminary data.</text>
</comment>
<dbReference type="InterPro" id="IPR002934">
    <property type="entry name" value="Polymerase_NTP_transf_dom"/>
</dbReference>
<evidence type="ECO:0000313" key="2">
    <source>
        <dbReference type="EMBL" id="HHP81891.1"/>
    </source>
</evidence>
<dbReference type="GO" id="GO:0016779">
    <property type="term" value="F:nucleotidyltransferase activity"/>
    <property type="evidence" value="ECO:0007669"/>
    <property type="project" value="InterPro"/>
</dbReference>
<evidence type="ECO:0000259" key="1">
    <source>
        <dbReference type="Pfam" id="PF01909"/>
    </source>
</evidence>
<proteinExistence type="predicted"/>
<reference evidence="3" key="1">
    <citation type="journal article" date="2020" name="mSystems">
        <title>Genome- and Community-Level Interaction Insights into Carbon Utilization and Element Cycling Functions of Hydrothermarchaeota in Hydrothermal Sediment.</title>
        <authorList>
            <person name="Zhou Z."/>
            <person name="Liu Y."/>
            <person name="Xu W."/>
            <person name="Pan J."/>
            <person name="Luo Z.H."/>
            <person name="Li M."/>
        </authorList>
    </citation>
    <scope>NUCLEOTIDE SEQUENCE [LARGE SCALE GENOMIC DNA]</scope>
    <source>
        <strain evidence="3">SpSt-1</strain>
        <strain evidence="2">SpSt-1121</strain>
    </source>
</reference>
<dbReference type="Pfam" id="PF01909">
    <property type="entry name" value="NTP_transf_2"/>
    <property type="match status" value="1"/>
</dbReference>
<dbReference type="SUPFAM" id="SSF81301">
    <property type="entry name" value="Nucleotidyltransferase"/>
    <property type="match status" value="1"/>
</dbReference>
<protein>
    <submittedName>
        <fullName evidence="3">Nucleotidyltransferase domain-containing protein</fullName>
    </submittedName>
</protein>
<name>A0A7C5YWI0_9CREN</name>
<evidence type="ECO:0000313" key="3">
    <source>
        <dbReference type="EMBL" id="HHR96414.1"/>
    </source>
</evidence>
<sequence>MSKQYEQKVLSYLHNFREVAKLVKEIIKKIDPEAHVYVFGSVVTQRFTGASDIDILVITKNIDRKYDMMVEVYRSTDAPVELHIVTPKLFEKWYRRFINDKELIEI</sequence>
<dbReference type="EMBL" id="DRZI01000190">
    <property type="protein sequence ID" value="HHP81891.1"/>
    <property type="molecule type" value="Genomic_DNA"/>
</dbReference>
<dbReference type="PANTHER" id="PTHR37030:SF3">
    <property type="entry name" value="POLYMERASE NUCLEOTIDYL TRANSFERASE DOMAIN-CONTAINING PROTEIN"/>
    <property type="match status" value="1"/>
</dbReference>
<dbReference type="InterPro" id="IPR043519">
    <property type="entry name" value="NT_sf"/>
</dbReference>
<accession>A0A7C5YWI0</accession>